<protein>
    <recommendedName>
        <fullName evidence="6">Zn(2)-C6 fungal-type domain-containing protein</fullName>
    </recommendedName>
</protein>
<reference evidence="7" key="1">
    <citation type="submission" date="2022-11" db="EMBL/GenBank/DDBJ databases">
        <authorList>
            <person name="Petersen C."/>
        </authorList>
    </citation>
    <scope>NUCLEOTIDE SEQUENCE</scope>
    <source>
        <strain evidence="7">IBT 30069</strain>
    </source>
</reference>
<feature type="compositionally biased region" description="Polar residues" evidence="5">
    <location>
        <begin position="1"/>
        <end position="10"/>
    </location>
</feature>
<dbReference type="GO" id="GO:0000435">
    <property type="term" value="P:positive regulation of transcription from RNA polymerase II promoter by galactose"/>
    <property type="evidence" value="ECO:0007669"/>
    <property type="project" value="TreeGrafter"/>
</dbReference>
<dbReference type="PANTHER" id="PTHR47424">
    <property type="entry name" value="REGULATORY PROTEIN GAL4"/>
    <property type="match status" value="1"/>
</dbReference>
<feature type="domain" description="Zn(2)-C6 fungal-type" evidence="6">
    <location>
        <begin position="43"/>
        <end position="72"/>
    </location>
</feature>
<evidence type="ECO:0000256" key="4">
    <source>
        <dbReference type="ARBA" id="ARBA00023242"/>
    </source>
</evidence>
<feature type="region of interest" description="Disordered" evidence="5">
    <location>
        <begin position="1"/>
        <end position="34"/>
    </location>
</feature>
<evidence type="ECO:0000256" key="3">
    <source>
        <dbReference type="ARBA" id="ARBA00023163"/>
    </source>
</evidence>
<evidence type="ECO:0000256" key="2">
    <source>
        <dbReference type="ARBA" id="ARBA00023125"/>
    </source>
</evidence>
<dbReference type="PROSITE" id="PS50048">
    <property type="entry name" value="ZN2_CY6_FUNGAL_2"/>
    <property type="match status" value="1"/>
</dbReference>
<proteinExistence type="predicted"/>
<comment type="caution">
    <text evidence="7">The sequence shown here is derived from an EMBL/GenBank/DDBJ whole genome shotgun (WGS) entry which is preliminary data.</text>
</comment>
<accession>A0A9W9KQ32</accession>
<dbReference type="SMART" id="SM00066">
    <property type="entry name" value="GAL4"/>
    <property type="match status" value="1"/>
</dbReference>
<keyword evidence="4" id="KW-0539">Nucleus</keyword>
<dbReference type="SUPFAM" id="SSF57701">
    <property type="entry name" value="Zn2/Cys6 DNA-binding domain"/>
    <property type="match status" value="1"/>
</dbReference>
<dbReference type="GO" id="GO:0000981">
    <property type="term" value="F:DNA-binding transcription factor activity, RNA polymerase II-specific"/>
    <property type="evidence" value="ECO:0007669"/>
    <property type="project" value="InterPro"/>
</dbReference>
<keyword evidence="2" id="KW-0238">DNA-binding</keyword>
<dbReference type="GO" id="GO:0008270">
    <property type="term" value="F:zinc ion binding"/>
    <property type="evidence" value="ECO:0007669"/>
    <property type="project" value="InterPro"/>
</dbReference>
<sequence length="339" mass="37646">MSPNSTNSGSFEPEVQDKSIPGTQVLDWRARTTRPRLRRPMTACQACRSAKAKCNGQSKCQRCKKRGIACVFNPTPTDSNGSINENSHERRSNSITPSLLTDDGPAGQISESILDHDYTITNQQSPQYDPTFNGVENWNERALNDALEQFDWIFPEPQIALDLPSISCECRANMMIHVPKLESAIRQQPKPQLDTMFKLTGEIIQSCQKSTDCGCFKGPVDLVCIMTAFKQTAVCFDYIAKSGFDGTVKVGIGNYCISKTDDASFKRMLVLDLVAQADHLLDSLTSLARDMESKHQPGVKAMGRSPNCLNKLNMNYLQEAVASFKKLFGIIHGFFEANK</sequence>
<keyword evidence="8" id="KW-1185">Reference proteome</keyword>
<dbReference type="Gene3D" id="4.10.240.10">
    <property type="entry name" value="Zn(2)-C6 fungal-type DNA-binding domain"/>
    <property type="match status" value="1"/>
</dbReference>
<dbReference type="GO" id="GO:0000978">
    <property type="term" value="F:RNA polymerase II cis-regulatory region sequence-specific DNA binding"/>
    <property type="evidence" value="ECO:0007669"/>
    <property type="project" value="TreeGrafter"/>
</dbReference>
<evidence type="ECO:0000256" key="1">
    <source>
        <dbReference type="ARBA" id="ARBA00023015"/>
    </source>
</evidence>
<dbReference type="Pfam" id="PF00172">
    <property type="entry name" value="Zn_clus"/>
    <property type="match status" value="1"/>
</dbReference>
<evidence type="ECO:0000259" key="6">
    <source>
        <dbReference type="PROSITE" id="PS50048"/>
    </source>
</evidence>
<dbReference type="GO" id="GO:0005634">
    <property type="term" value="C:nucleus"/>
    <property type="evidence" value="ECO:0007669"/>
    <property type="project" value="TreeGrafter"/>
</dbReference>
<dbReference type="CDD" id="cd00067">
    <property type="entry name" value="GAL4"/>
    <property type="match status" value="1"/>
</dbReference>
<keyword evidence="3" id="KW-0804">Transcription</keyword>
<reference evidence="7" key="2">
    <citation type="journal article" date="2023" name="IMA Fungus">
        <title>Comparative genomic study of the Penicillium genus elucidates a diverse pangenome and 15 lateral gene transfer events.</title>
        <authorList>
            <person name="Petersen C."/>
            <person name="Sorensen T."/>
            <person name="Nielsen M.R."/>
            <person name="Sondergaard T.E."/>
            <person name="Sorensen J.L."/>
            <person name="Fitzpatrick D.A."/>
            <person name="Frisvad J.C."/>
            <person name="Nielsen K.L."/>
        </authorList>
    </citation>
    <scope>NUCLEOTIDE SEQUENCE</scope>
    <source>
        <strain evidence="7">IBT 30069</strain>
    </source>
</reference>
<gene>
    <name evidence="7" type="ORF">N7456_002639</name>
</gene>
<evidence type="ECO:0000313" key="8">
    <source>
        <dbReference type="Proteomes" id="UP001149165"/>
    </source>
</evidence>
<dbReference type="PANTHER" id="PTHR47424:SF3">
    <property type="entry name" value="REGULATORY PROTEIN GAL4"/>
    <property type="match status" value="1"/>
</dbReference>
<evidence type="ECO:0000313" key="7">
    <source>
        <dbReference type="EMBL" id="KAJ5114105.1"/>
    </source>
</evidence>
<keyword evidence="1" id="KW-0805">Transcription regulation</keyword>
<dbReference type="AlphaFoldDB" id="A0A9W9KQ32"/>
<dbReference type="InterPro" id="IPR036864">
    <property type="entry name" value="Zn2-C6_fun-type_DNA-bd_sf"/>
</dbReference>
<dbReference type="InterPro" id="IPR051127">
    <property type="entry name" value="Fungal_SecMet_Regulators"/>
</dbReference>
<dbReference type="OrthoDB" id="2943660at2759"/>
<dbReference type="InterPro" id="IPR001138">
    <property type="entry name" value="Zn2Cys6_DnaBD"/>
</dbReference>
<feature type="region of interest" description="Disordered" evidence="5">
    <location>
        <begin position="74"/>
        <end position="106"/>
    </location>
</feature>
<evidence type="ECO:0000256" key="5">
    <source>
        <dbReference type="SAM" id="MobiDB-lite"/>
    </source>
</evidence>
<dbReference type="Proteomes" id="UP001149165">
    <property type="component" value="Unassembled WGS sequence"/>
</dbReference>
<dbReference type="PROSITE" id="PS00463">
    <property type="entry name" value="ZN2_CY6_FUNGAL_1"/>
    <property type="match status" value="1"/>
</dbReference>
<name>A0A9W9KQ32_9EURO</name>
<organism evidence="7 8">
    <name type="scientific">Penicillium angulare</name>
    <dbReference type="NCBI Taxonomy" id="116970"/>
    <lineage>
        <taxon>Eukaryota</taxon>
        <taxon>Fungi</taxon>
        <taxon>Dikarya</taxon>
        <taxon>Ascomycota</taxon>
        <taxon>Pezizomycotina</taxon>
        <taxon>Eurotiomycetes</taxon>
        <taxon>Eurotiomycetidae</taxon>
        <taxon>Eurotiales</taxon>
        <taxon>Aspergillaceae</taxon>
        <taxon>Penicillium</taxon>
    </lineage>
</organism>
<dbReference type="EMBL" id="JAPQKH010000002">
    <property type="protein sequence ID" value="KAJ5114105.1"/>
    <property type="molecule type" value="Genomic_DNA"/>
</dbReference>
<feature type="compositionally biased region" description="Polar residues" evidence="5">
    <location>
        <begin position="74"/>
        <end position="85"/>
    </location>
</feature>